<accession>A0A1I3X5B9</accession>
<dbReference type="AlphaFoldDB" id="A0A1I3X5B9"/>
<proteinExistence type="predicted"/>
<organism evidence="1 2">
    <name type="scientific">Methylocapsa palsarum</name>
    <dbReference type="NCBI Taxonomy" id="1612308"/>
    <lineage>
        <taxon>Bacteria</taxon>
        <taxon>Pseudomonadati</taxon>
        <taxon>Pseudomonadota</taxon>
        <taxon>Alphaproteobacteria</taxon>
        <taxon>Hyphomicrobiales</taxon>
        <taxon>Beijerinckiaceae</taxon>
        <taxon>Methylocapsa</taxon>
    </lineage>
</organism>
<sequence length="83" mass="9229">MSWKSDLKLADLDAATLIEVTCKRCGLSRYKQQAALMQRPELEQAYLDEVEGALRCSNRFCQGAVRVALTFDDHTEGFVGGMA</sequence>
<reference evidence="1 2" key="1">
    <citation type="submission" date="2016-10" db="EMBL/GenBank/DDBJ databases">
        <authorList>
            <person name="de Groot N.N."/>
        </authorList>
    </citation>
    <scope>NUCLEOTIDE SEQUENCE [LARGE SCALE GENOMIC DNA]</scope>
    <source>
        <strain evidence="1 2">NE2</strain>
    </source>
</reference>
<protein>
    <submittedName>
        <fullName evidence="1">Uncharacterized protein</fullName>
    </submittedName>
</protein>
<dbReference type="EMBL" id="FOSN01000002">
    <property type="protein sequence ID" value="SFK14825.1"/>
    <property type="molecule type" value="Genomic_DNA"/>
</dbReference>
<dbReference type="RefSeq" id="WP_091678682.1">
    <property type="nucleotide sequence ID" value="NZ_FOSN01000002.1"/>
</dbReference>
<evidence type="ECO:0000313" key="1">
    <source>
        <dbReference type="EMBL" id="SFK14825.1"/>
    </source>
</evidence>
<dbReference type="Proteomes" id="UP000198755">
    <property type="component" value="Unassembled WGS sequence"/>
</dbReference>
<gene>
    <name evidence="1" type="ORF">SAMN05444581_102367</name>
</gene>
<name>A0A1I3X5B9_9HYPH</name>
<evidence type="ECO:0000313" key="2">
    <source>
        <dbReference type="Proteomes" id="UP000198755"/>
    </source>
</evidence>
<dbReference type="OrthoDB" id="6696050at2"/>
<keyword evidence="2" id="KW-1185">Reference proteome</keyword>